<dbReference type="PANTHER" id="PTHR43673:SF2">
    <property type="entry name" value="NITROREDUCTASE"/>
    <property type="match status" value="1"/>
</dbReference>
<evidence type="ECO:0000256" key="4">
    <source>
        <dbReference type="ARBA" id="ARBA00022643"/>
    </source>
</evidence>
<keyword evidence="4" id="KW-0288">FMN</keyword>
<evidence type="ECO:0000256" key="2">
    <source>
        <dbReference type="ARBA" id="ARBA00007118"/>
    </source>
</evidence>
<dbReference type="Proteomes" id="UP000317158">
    <property type="component" value="Unassembled WGS sequence"/>
</dbReference>
<dbReference type="InterPro" id="IPR000415">
    <property type="entry name" value="Nitroreductase-like"/>
</dbReference>
<gene>
    <name evidence="7" type="ORF">EF806_03490</name>
</gene>
<accession>A0A520KRL1</accession>
<evidence type="ECO:0000256" key="5">
    <source>
        <dbReference type="ARBA" id="ARBA00023002"/>
    </source>
</evidence>
<protein>
    <recommendedName>
        <fullName evidence="6">Nitroreductase domain-containing protein</fullName>
    </recommendedName>
</protein>
<comment type="caution">
    <text evidence="7">The sequence shown here is derived from an EMBL/GenBank/DDBJ whole genome shotgun (WGS) entry which is preliminary data.</text>
</comment>
<dbReference type="InterPro" id="IPR029479">
    <property type="entry name" value="Nitroreductase"/>
</dbReference>
<evidence type="ECO:0000313" key="8">
    <source>
        <dbReference type="Proteomes" id="UP000317158"/>
    </source>
</evidence>
<proteinExistence type="inferred from homology"/>
<feature type="domain" description="Nitroreductase" evidence="6">
    <location>
        <begin position="7"/>
        <end position="191"/>
    </location>
</feature>
<organism evidence="7 8">
    <name type="scientific">Methanoliparum thermophilum</name>
    <dbReference type="NCBI Taxonomy" id="2491083"/>
    <lineage>
        <taxon>Archaea</taxon>
        <taxon>Methanobacteriati</taxon>
        <taxon>Methanobacteriota</taxon>
        <taxon>Candidatus Methanoliparia</taxon>
        <taxon>Candidatus Methanoliparales</taxon>
        <taxon>Candidatus Methanoliparaceae</taxon>
        <taxon>Candidatus Methanoliparum</taxon>
    </lineage>
</organism>
<evidence type="ECO:0000256" key="1">
    <source>
        <dbReference type="ARBA" id="ARBA00001917"/>
    </source>
</evidence>
<dbReference type="AlphaFoldDB" id="A0A520KRL1"/>
<name>A0A520KRL1_METT2</name>
<comment type="cofactor">
    <cofactor evidence="1">
        <name>FMN</name>
        <dbReference type="ChEBI" id="CHEBI:58210"/>
    </cofactor>
</comment>
<dbReference type="Pfam" id="PF00881">
    <property type="entry name" value="Nitroreductase"/>
    <property type="match status" value="1"/>
</dbReference>
<evidence type="ECO:0000256" key="3">
    <source>
        <dbReference type="ARBA" id="ARBA00022630"/>
    </source>
</evidence>
<evidence type="ECO:0000259" key="6">
    <source>
        <dbReference type="Pfam" id="PF00881"/>
    </source>
</evidence>
<reference evidence="7 8" key="1">
    <citation type="journal article" date="2019" name="Nat. Microbiol.">
        <title>Wide diversity of methane and short-chain alkane metabolisms in uncultured archaea.</title>
        <authorList>
            <person name="Borrel G."/>
            <person name="Adam P.S."/>
            <person name="McKay L.J."/>
            <person name="Chen L.X."/>
            <person name="Sierra-Garcia I.N."/>
            <person name="Sieber C.M."/>
            <person name="Letourneur Q."/>
            <person name="Ghozlane A."/>
            <person name="Andersen G.L."/>
            <person name="Li W.J."/>
            <person name="Hallam S.J."/>
            <person name="Muyzer G."/>
            <person name="de Oliveira V.M."/>
            <person name="Inskeep W.P."/>
            <person name="Banfield J.F."/>
            <person name="Gribaldo S."/>
        </authorList>
    </citation>
    <scope>NUCLEOTIDE SEQUENCE [LARGE SCALE GENOMIC DNA]</scope>
    <source>
        <strain evidence="7">NM1a</strain>
    </source>
</reference>
<dbReference type="PANTHER" id="PTHR43673">
    <property type="entry name" value="NAD(P)H NITROREDUCTASE YDGI-RELATED"/>
    <property type="match status" value="1"/>
</dbReference>
<keyword evidence="5" id="KW-0560">Oxidoreductase</keyword>
<dbReference type="Gene3D" id="3.40.109.10">
    <property type="entry name" value="NADH Oxidase"/>
    <property type="match status" value="1"/>
</dbReference>
<keyword evidence="3" id="KW-0285">Flavoprotein</keyword>
<evidence type="ECO:0000313" key="7">
    <source>
        <dbReference type="EMBL" id="RZN64420.1"/>
    </source>
</evidence>
<dbReference type="GO" id="GO:0016491">
    <property type="term" value="F:oxidoreductase activity"/>
    <property type="evidence" value="ECO:0007669"/>
    <property type="project" value="UniProtKB-KW"/>
</dbReference>
<comment type="similarity">
    <text evidence="2">Belongs to the nitroreductase family.</text>
</comment>
<sequence length="221" mass="24960">MDVMDAIKNRKTTRAFLNKPVSKKDIIEVLNAARSAPSGSNLQPWEFWVVTGKEKDDIVEKLLKEQEKTGITYSPGKGRTLNERYTERSNSFVMKILPYIKKAGIDDPNWIIHGSLSFYGAPVIILLLFDEESNSNEINMGLALQNILLSAHNKGLSTCPLGLPLIFEDLIKNHLKIPKRLRLSNIVAIGYADTENPINKFKSERVPLDEITKFIGFVEDF</sequence>
<dbReference type="EMBL" id="RXIF01000006">
    <property type="protein sequence ID" value="RZN64420.1"/>
    <property type="molecule type" value="Genomic_DNA"/>
</dbReference>
<dbReference type="SUPFAM" id="SSF55469">
    <property type="entry name" value="FMN-dependent nitroreductase-like"/>
    <property type="match status" value="1"/>
</dbReference>
<dbReference type="CDD" id="cd02136">
    <property type="entry name" value="PnbA_NfnB-like"/>
    <property type="match status" value="1"/>
</dbReference>